<dbReference type="OrthoDB" id="312836at2157"/>
<sequence>MAAIEFVLFWTPIAFGIFVAASYIGTKLALRSYFDDEEIEVSDVFRLEDDEGDQ</sequence>
<name>A0A1H3JWN7_9EURY</name>
<protein>
    <submittedName>
        <fullName evidence="2">Uncharacterized protein</fullName>
    </submittedName>
</protein>
<keyword evidence="1" id="KW-0812">Transmembrane</keyword>
<gene>
    <name evidence="2" type="ORF">SAMN05216564_105159</name>
</gene>
<organism evidence="2 3">
    <name type="scientific">Halopenitus persicus</name>
    <dbReference type="NCBI Taxonomy" id="1048396"/>
    <lineage>
        <taxon>Archaea</taxon>
        <taxon>Methanobacteriati</taxon>
        <taxon>Methanobacteriota</taxon>
        <taxon>Stenosarchaea group</taxon>
        <taxon>Halobacteria</taxon>
        <taxon>Halobacteriales</taxon>
        <taxon>Haloferacaceae</taxon>
        <taxon>Halopenitus</taxon>
    </lineage>
</organism>
<keyword evidence="1" id="KW-0472">Membrane</keyword>
<keyword evidence="1" id="KW-1133">Transmembrane helix</keyword>
<feature type="transmembrane region" description="Helical" evidence="1">
    <location>
        <begin position="6"/>
        <end position="24"/>
    </location>
</feature>
<accession>A0A1H3JWN7</accession>
<dbReference type="Proteomes" id="UP000199079">
    <property type="component" value="Unassembled WGS sequence"/>
</dbReference>
<evidence type="ECO:0000313" key="3">
    <source>
        <dbReference type="Proteomes" id="UP000199079"/>
    </source>
</evidence>
<evidence type="ECO:0000313" key="2">
    <source>
        <dbReference type="EMBL" id="SDY44029.1"/>
    </source>
</evidence>
<dbReference type="EMBL" id="FNPC01000005">
    <property type="protein sequence ID" value="SDY44029.1"/>
    <property type="molecule type" value="Genomic_DNA"/>
</dbReference>
<keyword evidence="3" id="KW-1185">Reference proteome</keyword>
<reference evidence="3" key="1">
    <citation type="submission" date="2016-10" db="EMBL/GenBank/DDBJ databases">
        <authorList>
            <person name="Varghese N."/>
            <person name="Submissions S."/>
        </authorList>
    </citation>
    <scope>NUCLEOTIDE SEQUENCE [LARGE SCALE GENOMIC DNA]</scope>
    <source>
        <strain evidence="3">DC30,IBRC 10041,KCTC 4046</strain>
    </source>
</reference>
<evidence type="ECO:0000256" key="1">
    <source>
        <dbReference type="SAM" id="Phobius"/>
    </source>
</evidence>
<dbReference type="AlphaFoldDB" id="A0A1H3JWN7"/>
<proteinExistence type="predicted"/>
<dbReference type="GeneID" id="43837588"/>
<dbReference type="RefSeq" id="WP_021074391.1">
    <property type="nucleotide sequence ID" value="NZ_FNPC01000005.1"/>
</dbReference>